<dbReference type="InterPro" id="IPR007248">
    <property type="entry name" value="Mpv17_PMP22"/>
</dbReference>
<keyword evidence="3 6" id="KW-0812">Transmembrane</keyword>
<evidence type="ECO:0008006" key="10">
    <source>
        <dbReference type="Google" id="ProtNLM"/>
    </source>
</evidence>
<accession>A0A8H6UEM6</accession>
<protein>
    <recommendedName>
        <fullName evidence="10">Integral membrane protein, Mpv17/PMP22 family</fullName>
    </recommendedName>
</protein>
<dbReference type="PROSITE" id="PS51257">
    <property type="entry name" value="PROKAR_LIPOPROTEIN"/>
    <property type="match status" value="1"/>
</dbReference>
<dbReference type="AlphaFoldDB" id="A0A8H6UEM6"/>
<comment type="caution">
    <text evidence="7">The sequence shown here is derived from an EMBL/GenBank/DDBJ whole genome shotgun (WGS) entry which is preliminary data.</text>
</comment>
<sequence length="176" mass="19458">MSKMLRWYQTKLAKQPILTASVTSAVLFGCGDILAQQAVDRKGFDKHDMARTGRMALYGGAIFGPAATTWFAFLQRNVVLKSHKATIVARVIADQGLFAPTHLTCFLTSMAIMEGTDPIEKWRTSFLPSYKANLTVWPFVAGLNFSIVPLEYRVLVVNVVSLGWNCILSLINSGEK</sequence>
<comment type="similarity">
    <text evidence="2 6">Belongs to the peroxisomal membrane protein PXMP2/4 family.</text>
</comment>
<dbReference type="OrthoDB" id="430207at2759"/>
<feature type="transmembrane region" description="Helical" evidence="6">
    <location>
        <begin position="55"/>
        <end position="74"/>
    </location>
</feature>
<evidence type="ECO:0000313" key="7">
    <source>
        <dbReference type="EMBL" id="KAF7125304.1"/>
    </source>
</evidence>
<keyword evidence="9" id="KW-1185">Reference proteome</keyword>
<keyword evidence="4 6" id="KW-1133">Transmembrane helix</keyword>
<evidence type="ECO:0000256" key="3">
    <source>
        <dbReference type="ARBA" id="ARBA00022692"/>
    </source>
</evidence>
<comment type="caution">
    <text evidence="6">Lacks conserved residue(s) required for the propagation of feature annotation.</text>
</comment>
<dbReference type="EMBL" id="JACBAD010001988">
    <property type="protein sequence ID" value="KAF7125304.1"/>
    <property type="molecule type" value="Genomic_DNA"/>
</dbReference>
<evidence type="ECO:0000256" key="6">
    <source>
        <dbReference type="RuleBase" id="RU363053"/>
    </source>
</evidence>
<reference evidence="7" key="1">
    <citation type="submission" date="2020-06" db="EMBL/GenBank/DDBJ databases">
        <title>Draft genome sequences of strains closely related to Aspergillus parafelis and Aspergillus hiratsukae.</title>
        <authorList>
            <person name="Dos Santos R.A.C."/>
            <person name="Rivero-Menendez O."/>
            <person name="Steenwyk J.L."/>
            <person name="Mead M.E."/>
            <person name="Goldman G.H."/>
            <person name="Alastruey-Izquierdo A."/>
            <person name="Rokas A."/>
        </authorList>
    </citation>
    <scope>NUCLEOTIDE SEQUENCE</scope>
    <source>
        <strain evidence="7">CNM-CM5793</strain>
        <strain evidence="8">CNM-CM6106</strain>
    </source>
</reference>
<evidence type="ECO:0000313" key="9">
    <source>
        <dbReference type="Proteomes" id="UP000630445"/>
    </source>
</evidence>
<evidence type="ECO:0000313" key="8">
    <source>
        <dbReference type="EMBL" id="KAF7164655.1"/>
    </source>
</evidence>
<evidence type="ECO:0000256" key="4">
    <source>
        <dbReference type="ARBA" id="ARBA00022989"/>
    </source>
</evidence>
<dbReference type="GO" id="GO:0005739">
    <property type="term" value="C:mitochondrion"/>
    <property type="evidence" value="ECO:0007669"/>
    <property type="project" value="TreeGrafter"/>
</dbReference>
<dbReference type="GO" id="GO:0016020">
    <property type="term" value="C:membrane"/>
    <property type="evidence" value="ECO:0007669"/>
    <property type="project" value="UniProtKB-SubCell"/>
</dbReference>
<evidence type="ECO:0000256" key="2">
    <source>
        <dbReference type="ARBA" id="ARBA00006824"/>
    </source>
</evidence>
<evidence type="ECO:0000256" key="1">
    <source>
        <dbReference type="ARBA" id="ARBA00004141"/>
    </source>
</evidence>
<proteinExistence type="inferred from homology"/>
<dbReference type="PANTHER" id="PTHR11266:SF17">
    <property type="entry name" value="PROTEIN MPV17"/>
    <property type="match status" value="1"/>
</dbReference>
<dbReference type="Pfam" id="PF04117">
    <property type="entry name" value="Mpv17_PMP22"/>
    <property type="match status" value="1"/>
</dbReference>
<comment type="subcellular location">
    <subcellularLocation>
        <location evidence="1">Membrane</location>
        <topology evidence="1">Multi-pass membrane protein</topology>
    </subcellularLocation>
</comment>
<dbReference type="Proteomes" id="UP000662466">
    <property type="component" value="Unassembled WGS sequence"/>
</dbReference>
<dbReference type="Proteomes" id="UP000630445">
    <property type="component" value="Unassembled WGS sequence"/>
</dbReference>
<organism evidence="7 9">
    <name type="scientific">Aspergillus hiratsukae</name>
    <dbReference type="NCBI Taxonomy" id="1194566"/>
    <lineage>
        <taxon>Eukaryota</taxon>
        <taxon>Fungi</taxon>
        <taxon>Dikarya</taxon>
        <taxon>Ascomycota</taxon>
        <taxon>Pezizomycotina</taxon>
        <taxon>Eurotiomycetes</taxon>
        <taxon>Eurotiomycetidae</taxon>
        <taxon>Eurotiales</taxon>
        <taxon>Aspergillaceae</taxon>
        <taxon>Aspergillus</taxon>
        <taxon>Aspergillus subgen. Fumigati</taxon>
    </lineage>
</organism>
<gene>
    <name evidence="7" type="ORF">CNMCM5793_001482</name>
    <name evidence="8" type="ORF">CNMCM6106_001107</name>
</gene>
<keyword evidence="5 6" id="KW-0472">Membrane</keyword>
<name>A0A8H6UEM6_9EURO</name>
<dbReference type="PANTHER" id="PTHR11266">
    <property type="entry name" value="PEROXISOMAL MEMBRANE PROTEIN 2, PXMP2 MPV17"/>
    <property type="match status" value="1"/>
</dbReference>
<evidence type="ECO:0000256" key="5">
    <source>
        <dbReference type="ARBA" id="ARBA00023136"/>
    </source>
</evidence>
<dbReference type="EMBL" id="JACBAF010002184">
    <property type="protein sequence ID" value="KAF7164655.1"/>
    <property type="molecule type" value="Genomic_DNA"/>
</dbReference>